<keyword evidence="3" id="KW-0732">Signal</keyword>
<feature type="region of interest" description="Disordered" evidence="1">
    <location>
        <begin position="29"/>
        <end position="58"/>
    </location>
</feature>
<keyword evidence="2" id="KW-0812">Transmembrane</keyword>
<keyword evidence="2" id="KW-0472">Membrane</keyword>
<dbReference type="NCBIfam" id="NF038039">
    <property type="entry name" value="WGxxGxxG-CTERM"/>
    <property type="match status" value="1"/>
</dbReference>
<dbReference type="AlphaFoldDB" id="A0A6J4PM36"/>
<keyword evidence="2" id="KW-1133">Transmembrane helix</keyword>
<proteinExistence type="predicted"/>
<reference evidence="4" key="1">
    <citation type="submission" date="2020-02" db="EMBL/GenBank/DDBJ databases">
        <authorList>
            <person name="Meier V. D."/>
        </authorList>
    </citation>
    <scope>NUCLEOTIDE SEQUENCE</scope>
    <source>
        <strain evidence="4">AVDCRST_MAG84</strain>
    </source>
</reference>
<feature type="chain" id="PRO_5027083647" description="WGxxGxxG-CTERM domain-containing protein" evidence="3">
    <location>
        <begin position="31"/>
        <end position="108"/>
    </location>
</feature>
<evidence type="ECO:0008006" key="5">
    <source>
        <dbReference type="Google" id="ProtNLM"/>
    </source>
</evidence>
<evidence type="ECO:0000313" key="4">
    <source>
        <dbReference type="EMBL" id="CAA9416808.1"/>
    </source>
</evidence>
<organism evidence="4">
    <name type="scientific">uncultured Microcoleus sp</name>
    <dbReference type="NCBI Taxonomy" id="259945"/>
    <lineage>
        <taxon>Bacteria</taxon>
        <taxon>Bacillati</taxon>
        <taxon>Cyanobacteriota</taxon>
        <taxon>Cyanophyceae</taxon>
        <taxon>Oscillatoriophycideae</taxon>
        <taxon>Oscillatoriales</taxon>
        <taxon>Microcoleaceae</taxon>
        <taxon>Microcoleus</taxon>
        <taxon>environmental samples</taxon>
    </lineage>
</organism>
<dbReference type="EMBL" id="CADCTZ010001782">
    <property type="protein sequence ID" value="CAA9416808.1"/>
    <property type="molecule type" value="Genomic_DNA"/>
</dbReference>
<feature type="transmembrane region" description="Helical" evidence="2">
    <location>
        <begin position="67"/>
        <end position="83"/>
    </location>
</feature>
<evidence type="ECO:0000256" key="2">
    <source>
        <dbReference type="SAM" id="Phobius"/>
    </source>
</evidence>
<accession>A0A6J4PM36</accession>
<gene>
    <name evidence="4" type="ORF">AVDCRST_MAG84-6870</name>
</gene>
<evidence type="ECO:0000256" key="1">
    <source>
        <dbReference type="SAM" id="MobiDB-lite"/>
    </source>
</evidence>
<feature type="signal peptide" evidence="3">
    <location>
        <begin position="1"/>
        <end position="30"/>
    </location>
</feature>
<sequence length="108" mass="11217">MKRSDLSKAIGAGIIAAGLAIAPAHLPASAQTDTTGGTTGGTTGTTTTTTTPGSDVYNAETDRDFDWGWLGLLGLSGLLGLIPKKREETVRHTTTTGDRDPAVRTDYR</sequence>
<feature type="region of interest" description="Disordered" evidence="1">
    <location>
        <begin position="84"/>
        <end position="108"/>
    </location>
</feature>
<evidence type="ECO:0000256" key="3">
    <source>
        <dbReference type="SAM" id="SignalP"/>
    </source>
</evidence>
<dbReference type="NCBIfam" id="NF041742">
    <property type="entry name" value="WGxxGxxG_fam"/>
    <property type="match status" value="1"/>
</dbReference>
<protein>
    <recommendedName>
        <fullName evidence="5">WGxxGxxG-CTERM domain-containing protein</fullName>
    </recommendedName>
</protein>
<name>A0A6J4PM36_9CYAN</name>